<dbReference type="InterPro" id="IPR058921">
    <property type="entry name" value="PAP/OAS1-rel"/>
</dbReference>
<dbReference type="PANTHER" id="PTHR45979">
    <property type="entry name" value="PAP/OAS1 SUBSTRATE-BINDING DOMAIN SUPERFAMILY"/>
    <property type="match status" value="1"/>
</dbReference>
<dbReference type="InterPro" id="IPR043519">
    <property type="entry name" value="NT_sf"/>
</dbReference>
<evidence type="ECO:0000259" key="2">
    <source>
        <dbReference type="Pfam" id="PF22600"/>
    </source>
</evidence>
<gene>
    <name evidence="4" type="ORF">RND81_05G095900</name>
</gene>
<dbReference type="Gene3D" id="3.30.460.10">
    <property type="entry name" value="Beta Polymerase, domain 2"/>
    <property type="match status" value="1"/>
</dbReference>
<feature type="compositionally biased region" description="Basic and acidic residues" evidence="1">
    <location>
        <begin position="516"/>
        <end position="551"/>
    </location>
</feature>
<dbReference type="AlphaFoldDB" id="A0AAW1KZ70"/>
<evidence type="ECO:0000259" key="3">
    <source>
        <dbReference type="Pfam" id="PF26180"/>
    </source>
</evidence>
<protein>
    <recommendedName>
        <fullName evidence="6">Polymerase nucleotidyl transferase domain-containing protein</fullName>
    </recommendedName>
</protein>
<feature type="region of interest" description="Disordered" evidence="1">
    <location>
        <begin position="1"/>
        <end position="22"/>
    </location>
</feature>
<feature type="compositionally biased region" description="Low complexity" evidence="1">
    <location>
        <begin position="552"/>
        <end position="569"/>
    </location>
</feature>
<comment type="caution">
    <text evidence="4">The sequence shown here is derived from an EMBL/GenBank/DDBJ whole genome shotgun (WGS) entry which is preliminary data.</text>
</comment>
<feature type="domain" description="Poly(A) RNA polymerase mitochondrial-like central palm" evidence="2">
    <location>
        <begin position="59"/>
        <end position="178"/>
    </location>
</feature>
<organism evidence="4 5">
    <name type="scientific">Saponaria officinalis</name>
    <name type="common">Common soapwort</name>
    <name type="synonym">Lychnis saponaria</name>
    <dbReference type="NCBI Taxonomy" id="3572"/>
    <lineage>
        <taxon>Eukaryota</taxon>
        <taxon>Viridiplantae</taxon>
        <taxon>Streptophyta</taxon>
        <taxon>Embryophyta</taxon>
        <taxon>Tracheophyta</taxon>
        <taxon>Spermatophyta</taxon>
        <taxon>Magnoliopsida</taxon>
        <taxon>eudicotyledons</taxon>
        <taxon>Gunneridae</taxon>
        <taxon>Pentapetalae</taxon>
        <taxon>Caryophyllales</taxon>
        <taxon>Caryophyllaceae</taxon>
        <taxon>Caryophylleae</taxon>
        <taxon>Saponaria</taxon>
    </lineage>
</organism>
<dbReference type="Gene3D" id="1.10.1410.10">
    <property type="match status" value="1"/>
</dbReference>
<feature type="compositionally biased region" description="Basic and acidic residues" evidence="1">
    <location>
        <begin position="1060"/>
        <end position="1069"/>
    </location>
</feature>
<dbReference type="InterPro" id="IPR058920">
    <property type="entry name" value="PAP-OAS1-bd-rel"/>
</dbReference>
<feature type="compositionally biased region" description="Low complexity" evidence="1">
    <location>
        <begin position="720"/>
        <end position="732"/>
    </location>
</feature>
<evidence type="ECO:0000313" key="4">
    <source>
        <dbReference type="EMBL" id="KAK9724744.1"/>
    </source>
</evidence>
<evidence type="ECO:0000313" key="5">
    <source>
        <dbReference type="Proteomes" id="UP001443914"/>
    </source>
</evidence>
<dbReference type="CDD" id="cd05402">
    <property type="entry name" value="NT_PAP_TUTase"/>
    <property type="match status" value="1"/>
</dbReference>
<evidence type="ECO:0008006" key="6">
    <source>
        <dbReference type="Google" id="ProtNLM"/>
    </source>
</evidence>
<sequence length="1083" mass="120662">MKYRRGKEKSQNPKVEMGGCSEPQQNGFCPNGLVGEDAASITRPLDPRRWAKAEERTGELISRIQPNSLSVIHRNAVASYVQRLVSNSVPCQVFTFGSVPLKTYLPDGDIDLTAFSEDQNVNDNWAKEVQYMLQMEEKNEYAEFPVKEVQLIHAEVKIIKCLVDNIVVDISFNQLGGLCTLCFLEEVDNLIGQSHLFKRSIILVKAWCYYESRILGAHHGLISTYALETLVLYIFHVFNNSFAGPLEVLYRFLEFFSKFDWANFCVSLWGPVPISSLPSMEAAPPRKDGGELLLSKIFLESCGTAYSNFPAGPELRENCFTSKHFNVIDPLRFDNNLGRSVSKGNFYRIRSAFKLGAQELAKIIECPIDDIVPKVNQFFVNTWERHGKGCRPDAPILDLGCHELDESHHSLGDSVHLNTFPLLTTARTTDSHKDLIAPKQKDIDESRCHMVSERSKLWKKQHDDIKRTCRMNILQTNGHTTHHFARTSSSPELEGASTEVASTYTRNVATVEVDDGTTRRPENSRRMIDSGTRKNHAAHFDDAPSIRESSSHRSPVSGSDSSSGSCVDKSVSSLTMPVVSSTHESQHRYVEEQAFASSLSSTGIQHHGEHAQMAVNLASNSFVPYPPSFMGYSHPTNLSAVEPDSEIMMNYSTVPFAVPFHQQFRPFRVVAEHDKTIRGLNERVVSVEVDHGDEHSGIWVDRNDHSNRVFDPESEIFSAASSRLSPASPSTSFRTKASSESSWDGKPGKFTNLSRCPVGQKTRSSRNSGATVSRRLEEDEPVDQTFEDVNDDQKDCFLPAAESVGQSVTTSVAVNQIPGVGQPQMISQNSMLPFGTMVAHPGSQHGVAHNPAVLPVAFYPAGPHVPFVTMVPIYNIPAETGSSGRGRDIPPYTMNRSDCSLNPTQAPEQLSHTDHYVVKKTIASGEHDIFNSDFTNHWKNLQYGRLCQGIQLSPFAYPSPVPGVVSPARPNTFAHAVPVSAPEPGPVKPFGVSRRYGGEVSKQRNGTGTYFPNPNMIKERECSIPRQYRRGWGHDRNENHGDRGANWNYNSKPRYNGRAQPRDYYEKQNMKINRAPDALCTEG</sequence>
<reference evidence="4 5" key="1">
    <citation type="submission" date="2024-03" db="EMBL/GenBank/DDBJ databases">
        <title>WGS assembly of Saponaria officinalis var. Norfolk2.</title>
        <authorList>
            <person name="Jenkins J."/>
            <person name="Shu S."/>
            <person name="Grimwood J."/>
            <person name="Barry K."/>
            <person name="Goodstein D."/>
            <person name="Schmutz J."/>
            <person name="Leebens-Mack J."/>
            <person name="Osbourn A."/>
        </authorList>
    </citation>
    <scope>NUCLEOTIDE SEQUENCE [LARGE SCALE GENOMIC DNA]</scope>
    <source>
        <strain evidence="5">cv. Norfolk2</strain>
        <strain evidence="4">JIC</strain>
        <tissue evidence="4">Leaf</tissue>
    </source>
</reference>
<dbReference type="PANTHER" id="PTHR45979:SF30">
    <property type="entry name" value="NUCLEOTIDYLTRANSFERASE"/>
    <property type="match status" value="1"/>
</dbReference>
<feature type="compositionally biased region" description="Polar residues" evidence="1">
    <location>
        <begin position="733"/>
        <end position="742"/>
    </location>
</feature>
<feature type="region of interest" description="Disordered" evidence="1">
    <location>
        <begin position="720"/>
        <end position="781"/>
    </location>
</feature>
<dbReference type="InterPro" id="IPR054708">
    <property type="entry name" value="MTPAP-like_central"/>
</dbReference>
<feature type="compositionally biased region" description="Polar residues" evidence="1">
    <location>
        <begin position="499"/>
        <end position="508"/>
    </location>
</feature>
<dbReference type="SUPFAM" id="SSF81301">
    <property type="entry name" value="Nucleotidyltransferase"/>
    <property type="match status" value="1"/>
</dbReference>
<dbReference type="Proteomes" id="UP001443914">
    <property type="component" value="Unassembled WGS sequence"/>
</dbReference>
<dbReference type="Pfam" id="PF22600">
    <property type="entry name" value="MTPAP-like_central"/>
    <property type="match status" value="1"/>
</dbReference>
<feature type="domain" description="PAP/OAS1 substrate-binding-related" evidence="3">
    <location>
        <begin position="191"/>
        <end position="383"/>
    </location>
</feature>
<keyword evidence="5" id="KW-1185">Reference proteome</keyword>
<dbReference type="EMBL" id="JBDFQZ010000005">
    <property type="protein sequence ID" value="KAK9724747.1"/>
    <property type="molecule type" value="Genomic_DNA"/>
</dbReference>
<feature type="region of interest" description="Disordered" evidence="1">
    <location>
        <begin position="480"/>
        <end position="569"/>
    </location>
</feature>
<evidence type="ECO:0000256" key="1">
    <source>
        <dbReference type="SAM" id="MobiDB-lite"/>
    </source>
</evidence>
<dbReference type="Pfam" id="PF26180">
    <property type="entry name" value="PAP-OAS1"/>
    <property type="match status" value="1"/>
</dbReference>
<feature type="compositionally biased region" description="Basic and acidic residues" evidence="1">
    <location>
        <begin position="1032"/>
        <end position="1043"/>
    </location>
</feature>
<dbReference type="SUPFAM" id="SSF81631">
    <property type="entry name" value="PAP/OAS1 substrate-binding domain"/>
    <property type="match status" value="1"/>
</dbReference>
<feature type="region of interest" description="Disordered" evidence="1">
    <location>
        <begin position="1030"/>
        <end position="1083"/>
    </location>
</feature>
<name>A0AAW1KZ70_SAPOF</name>
<proteinExistence type="predicted"/>
<accession>A0AAW1KZ70</accession>
<feature type="compositionally biased region" description="Polar residues" evidence="1">
    <location>
        <begin position="761"/>
        <end position="771"/>
    </location>
</feature>
<dbReference type="EMBL" id="JBDFQZ010000005">
    <property type="protein sequence ID" value="KAK9724744.1"/>
    <property type="molecule type" value="Genomic_DNA"/>
</dbReference>